<gene>
    <name evidence="4" type="ORF">BYL167_LOCUS36407</name>
    <name evidence="3" type="ORF">GIL414_LOCUS33363</name>
    <name evidence="1" type="ORF">KQP761_LOCUS5443</name>
    <name evidence="2" type="ORF">SMN809_LOCUS10646</name>
</gene>
<dbReference type="OrthoDB" id="10016859at2759"/>
<dbReference type="EMBL" id="CAJNOW010001420">
    <property type="protein sequence ID" value="CAF1314978.1"/>
    <property type="molecule type" value="Genomic_DNA"/>
</dbReference>
<accession>A0A815F5S2</accession>
<dbReference type="AlphaFoldDB" id="A0A815F5S2"/>
<evidence type="ECO:0000313" key="3">
    <source>
        <dbReference type="EMBL" id="CAF4471481.1"/>
    </source>
</evidence>
<dbReference type="EMBL" id="CAJOBI010003674">
    <property type="protein sequence ID" value="CAF3977050.1"/>
    <property type="molecule type" value="Genomic_DNA"/>
</dbReference>
<sequence>MNKLKHCFANSLVYITNKVDCHCQLNSPASVIIHEETDSLIICDYDKKRVVRWPRQNGISEETIISSVGCWSSAFDNDGFLYVVDYNNQNVKRYRMGESKGILAAGGNGEGHGLDRLSYAGHIFVDRDQTVRVPDSNNHRVMKWKKDEKEGIVVAGGQDKGNSLTQLSSSCGISVCQSGATQGYVIIFENTDENHCNSLHYPAGLSFDRENNLYVVKYEDHQA</sequence>
<protein>
    <submittedName>
        <fullName evidence="1">Uncharacterized protein</fullName>
    </submittedName>
</protein>
<dbReference type="Proteomes" id="UP000676336">
    <property type="component" value="Unassembled WGS sequence"/>
</dbReference>
<proteinExistence type="predicted"/>
<dbReference type="Proteomes" id="UP000663834">
    <property type="component" value="Unassembled WGS sequence"/>
</dbReference>
<evidence type="ECO:0000313" key="4">
    <source>
        <dbReference type="EMBL" id="CAF4509699.1"/>
    </source>
</evidence>
<name>A0A815F5S2_9BILA</name>
<dbReference type="Gene3D" id="2.120.10.30">
    <property type="entry name" value="TolB, C-terminal domain"/>
    <property type="match status" value="1"/>
</dbReference>
<evidence type="ECO:0000313" key="2">
    <source>
        <dbReference type="EMBL" id="CAF3977050.1"/>
    </source>
</evidence>
<dbReference type="SUPFAM" id="SSF101898">
    <property type="entry name" value="NHL repeat"/>
    <property type="match status" value="1"/>
</dbReference>
<organism evidence="1 5">
    <name type="scientific">Rotaria magnacalcarata</name>
    <dbReference type="NCBI Taxonomy" id="392030"/>
    <lineage>
        <taxon>Eukaryota</taxon>
        <taxon>Metazoa</taxon>
        <taxon>Spiralia</taxon>
        <taxon>Gnathifera</taxon>
        <taxon>Rotifera</taxon>
        <taxon>Eurotatoria</taxon>
        <taxon>Bdelloidea</taxon>
        <taxon>Philodinida</taxon>
        <taxon>Philodinidae</taxon>
        <taxon>Rotaria</taxon>
    </lineage>
</organism>
<evidence type="ECO:0000313" key="5">
    <source>
        <dbReference type="Proteomes" id="UP000663834"/>
    </source>
</evidence>
<comment type="caution">
    <text evidence="1">The sequence shown here is derived from an EMBL/GenBank/DDBJ whole genome shotgun (WGS) entry which is preliminary data.</text>
</comment>
<dbReference type="EMBL" id="CAJOBJ010073734">
    <property type="protein sequence ID" value="CAF4471481.1"/>
    <property type="molecule type" value="Genomic_DNA"/>
</dbReference>
<dbReference type="Proteomes" id="UP000681720">
    <property type="component" value="Unassembled WGS sequence"/>
</dbReference>
<dbReference type="InterPro" id="IPR011042">
    <property type="entry name" value="6-blade_b-propeller_TolB-like"/>
</dbReference>
<evidence type="ECO:0000313" key="1">
    <source>
        <dbReference type="EMBL" id="CAF1314978.1"/>
    </source>
</evidence>
<reference evidence="1" key="1">
    <citation type="submission" date="2021-02" db="EMBL/GenBank/DDBJ databases">
        <authorList>
            <person name="Nowell W R."/>
        </authorList>
    </citation>
    <scope>NUCLEOTIDE SEQUENCE</scope>
</reference>
<dbReference type="EMBL" id="CAJOBH010079377">
    <property type="protein sequence ID" value="CAF4509699.1"/>
    <property type="molecule type" value="Genomic_DNA"/>
</dbReference>
<dbReference type="Proteomes" id="UP000681967">
    <property type="component" value="Unassembled WGS sequence"/>
</dbReference>